<dbReference type="InterPro" id="IPR000620">
    <property type="entry name" value="EamA_dom"/>
</dbReference>
<feature type="transmembrane region" description="Helical" evidence="1">
    <location>
        <begin position="221"/>
        <end position="242"/>
    </location>
</feature>
<evidence type="ECO:0000259" key="2">
    <source>
        <dbReference type="Pfam" id="PF00892"/>
    </source>
</evidence>
<proteinExistence type="predicted"/>
<dbReference type="AlphaFoldDB" id="A0AAW6RIP2"/>
<dbReference type="GO" id="GO:0016020">
    <property type="term" value="C:membrane"/>
    <property type="evidence" value="ECO:0007669"/>
    <property type="project" value="InterPro"/>
</dbReference>
<keyword evidence="1" id="KW-0812">Transmembrane</keyword>
<dbReference type="RefSeq" id="WP_279523602.1">
    <property type="nucleotide sequence ID" value="NZ_JARVII010000002.1"/>
</dbReference>
<evidence type="ECO:0000313" key="4">
    <source>
        <dbReference type="Proteomes" id="UP001237156"/>
    </source>
</evidence>
<protein>
    <submittedName>
        <fullName evidence="3">DMT family transporter</fullName>
    </submittedName>
</protein>
<dbReference type="PANTHER" id="PTHR22911">
    <property type="entry name" value="ACYL-MALONYL CONDENSING ENZYME-RELATED"/>
    <property type="match status" value="1"/>
</dbReference>
<evidence type="ECO:0000256" key="1">
    <source>
        <dbReference type="SAM" id="Phobius"/>
    </source>
</evidence>
<feature type="transmembrane region" description="Helical" evidence="1">
    <location>
        <begin position="101"/>
        <end position="122"/>
    </location>
</feature>
<dbReference type="Proteomes" id="UP001237156">
    <property type="component" value="Unassembled WGS sequence"/>
</dbReference>
<feature type="transmembrane region" description="Helical" evidence="1">
    <location>
        <begin position="77"/>
        <end position="95"/>
    </location>
</feature>
<feature type="transmembrane region" description="Helical" evidence="1">
    <location>
        <begin position="254"/>
        <end position="272"/>
    </location>
</feature>
<feature type="domain" description="EamA" evidence="2">
    <location>
        <begin position="18"/>
        <end position="145"/>
    </location>
</feature>
<feature type="transmembrane region" description="Helical" evidence="1">
    <location>
        <begin position="189"/>
        <end position="209"/>
    </location>
</feature>
<keyword evidence="4" id="KW-1185">Reference proteome</keyword>
<accession>A0AAW6RIP2</accession>
<feature type="transmembrane region" description="Helical" evidence="1">
    <location>
        <begin position="12"/>
        <end position="33"/>
    </location>
</feature>
<dbReference type="Pfam" id="PF00892">
    <property type="entry name" value="EamA"/>
    <property type="match status" value="1"/>
</dbReference>
<feature type="transmembrane region" description="Helical" evidence="1">
    <location>
        <begin position="158"/>
        <end position="177"/>
    </location>
</feature>
<evidence type="ECO:0000313" key="3">
    <source>
        <dbReference type="EMBL" id="MDG9698527.1"/>
    </source>
</evidence>
<name>A0AAW6RIP2_9BURK</name>
<reference evidence="3 4" key="1">
    <citation type="submission" date="2023-04" db="EMBL/GenBank/DDBJ databases">
        <title>Ottowia paracancer sp. nov., isolated from human stomach.</title>
        <authorList>
            <person name="Song Y."/>
        </authorList>
    </citation>
    <scope>NUCLEOTIDE SEQUENCE [LARGE SCALE GENOMIC DNA]</scope>
    <source>
        <strain evidence="3 4">10c7w1</strain>
    </source>
</reference>
<sequence length="300" mass="31410">MKSAPAPVARPANAALPALVLLFNAFIWGTSWLPFRALREHGSHPLWSTVFVYVCGVALFLAWRPRVLGELARHPKLAALALAAGLTNICFNWAVTVGDVMRVVLLFYLMPAWSILLAWALLGERPTAGALLRLALALAGVTLVLKKPGMAWPWPESQADWLAIAGGFSFALTGVLLRRWRGTPATARTFAMFLGSAIVSTGVALAAQAAHLAAPPALANWAGWLPWALGLAAALLTGNMALQYGTAHLPAQTASLIMLAEVVFASVSSVALGAAALATGTLAGGAMILSAALLAVPMRR</sequence>
<dbReference type="SUPFAM" id="SSF103481">
    <property type="entry name" value="Multidrug resistance efflux transporter EmrE"/>
    <property type="match status" value="1"/>
</dbReference>
<feature type="transmembrane region" description="Helical" evidence="1">
    <location>
        <begin position="278"/>
        <end position="296"/>
    </location>
</feature>
<comment type="caution">
    <text evidence="3">The sequence shown here is derived from an EMBL/GenBank/DDBJ whole genome shotgun (WGS) entry which is preliminary data.</text>
</comment>
<keyword evidence="1" id="KW-1133">Transmembrane helix</keyword>
<dbReference type="EMBL" id="JARVII010000002">
    <property type="protein sequence ID" value="MDG9698527.1"/>
    <property type="molecule type" value="Genomic_DNA"/>
</dbReference>
<keyword evidence="1" id="KW-0472">Membrane</keyword>
<dbReference type="InterPro" id="IPR037185">
    <property type="entry name" value="EmrE-like"/>
</dbReference>
<organism evidence="3 4">
    <name type="scientific">Ottowia cancrivicina</name>
    <dbReference type="NCBI Taxonomy" id="3040346"/>
    <lineage>
        <taxon>Bacteria</taxon>
        <taxon>Pseudomonadati</taxon>
        <taxon>Pseudomonadota</taxon>
        <taxon>Betaproteobacteria</taxon>
        <taxon>Burkholderiales</taxon>
        <taxon>Comamonadaceae</taxon>
        <taxon>Ottowia</taxon>
    </lineage>
</organism>
<feature type="transmembrane region" description="Helical" evidence="1">
    <location>
        <begin position="129"/>
        <end position="146"/>
    </location>
</feature>
<feature type="transmembrane region" description="Helical" evidence="1">
    <location>
        <begin position="45"/>
        <end position="65"/>
    </location>
</feature>
<gene>
    <name evidence="3" type="ORF">QB898_02125</name>
</gene>